<reference evidence="2" key="1">
    <citation type="journal article" date="2019" name="Int. J. Syst. Evol. Microbiol.">
        <title>The Global Catalogue of Microorganisms (GCM) 10K type strain sequencing project: providing services to taxonomists for standard genome sequencing and annotation.</title>
        <authorList>
            <consortium name="The Broad Institute Genomics Platform"/>
            <consortium name="The Broad Institute Genome Sequencing Center for Infectious Disease"/>
            <person name="Wu L."/>
            <person name="Ma J."/>
        </authorList>
    </citation>
    <scope>NUCLEOTIDE SEQUENCE [LARGE SCALE GENOMIC DNA]</scope>
    <source>
        <strain evidence="2">CCUG 53270</strain>
    </source>
</reference>
<sequence length="145" mass="16421">MSTCTVCGAVLLEGKTCETIFNEFMALEFMDPGYGRVHFLTVACYMVQHKRYSDAAYVWIQSALRNYLEKAYTIEWILQDAAQGPGSTKDILRNQADPTLPKVEWTMTIADVAAQMDDAESYCQLIERWAHITLKEMGPLILNKG</sequence>
<protein>
    <submittedName>
        <fullName evidence="1">DUF5946 family protein</fullName>
    </submittedName>
</protein>
<dbReference type="InterPro" id="IPR045990">
    <property type="entry name" value="DUF5946"/>
</dbReference>
<name>A0ABW3UT20_9BACL</name>
<dbReference type="Pfam" id="PF19371">
    <property type="entry name" value="DUF5946"/>
    <property type="match status" value="1"/>
</dbReference>
<accession>A0ABW3UT20</accession>
<keyword evidence="2" id="KW-1185">Reference proteome</keyword>
<evidence type="ECO:0000313" key="1">
    <source>
        <dbReference type="EMBL" id="MFD1222931.1"/>
    </source>
</evidence>
<gene>
    <name evidence="1" type="ORF">ACFQ4B_22700</name>
</gene>
<dbReference type="EMBL" id="JBHTLU010000031">
    <property type="protein sequence ID" value="MFD1222931.1"/>
    <property type="molecule type" value="Genomic_DNA"/>
</dbReference>
<dbReference type="Proteomes" id="UP001597180">
    <property type="component" value="Unassembled WGS sequence"/>
</dbReference>
<proteinExistence type="predicted"/>
<evidence type="ECO:0000313" key="2">
    <source>
        <dbReference type="Proteomes" id="UP001597180"/>
    </source>
</evidence>
<comment type="caution">
    <text evidence="1">The sequence shown here is derived from an EMBL/GenBank/DDBJ whole genome shotgun (WGS) entry which is preliminary data.</text>
</comment>
<organism evidence="1 2">
    <name type="scientific">Paenibacillus vulneris</name>
    <dbReference type="NCBI Taxonomy" id="1133364"/>
    <lineage>
        <taxon>Bacteria</taxon>
        <taxon>Bacillati</taxon>
        <taxon>Bacillota</taxon>
        <taxon>Bacilli</taxon>
        <taxon>Bacillales</taxon>
        <taxon>Paenibacillaceae</taxon>
        <taxon>Paenibacillus</taxon>
    </lineage>
</organism>
<dbReference type="RefSeq" id="WP_345588833.1">
    <property type="nucleotide sequence ID" value="NZ_BAABJG010000015.1"/>
</dbReference>